<dbReference type="Proteomes" id="UP000230423">
    <property type="component" value="Unassembled WGS sequence"/>
</dbReference>
<keyword evidence="10" id="KW-1185">Reference proteome</keyword>
<dbReference type="InterPro" id="IPR050733">
    <property type="entry name" value="Vitellogenin/Apolipophorin"/>
</dbReference>
<keyword evidence="4" id="KW-0758">Storage protein</keyword>
<keyword evidence="9" id="KW-0449">Lipoprotein</keyword>
<dbReference type="InterPro" id="IPR015819">
    <property type="entry name" value="Lipid_transp_b-sht_shell"/>
</dbReference>
<dbReference type="Gene3D" id="2.30.230.10">
    <property type="entry name" value="Lipovitellin, beta-sheet shell regions, chain A"/>
    <property type="match status" value="1"/>
</dbReference>
<keyword evidence="5" id="KW-1015">Disulfide bond</keyword>
<feature type="domain" description="Vitellogenin" evidence="8">
    <location>
        <begin position="1"/>
        <end position="452"/>
    </location>
</feature>
<dbReference type="SMART" id="SM00638">
    <property type="entry name" value="LPD_N"/>
    <property type="match status" value="1"/>
</dbReference>
<sequence>PIDERIVLFQLNHVRFGSIQEEFEPRELLPFERFQLVKLDEEHKDMLFMPIRFVYRHGMISDIEFSEEDKPWSVNIKKAILNMLQINIMKRDETTRNEREEEFENKNFFVNVERTLEGECEVEYTINDMKTEFVQWTKSINFQKCNVRPEVQYGIRPREFKKLHDEKLFSTVFKYKVVGNRDEFLIHDVELESQYKLMPLSKKHELITSFVFNKMTLVYAGKIETQIPSVRRDRKETLIYNFDWEIAEEMFAMTGDEKYLYRIPEWKNKVEHIGKLLTLITRHVEEKVELETTHMFARLVKLLRLCREQELIKIQRFFETREVNHKVLSLYYDALAMAGTKVTVTELVKKITDERIDTLKAARLLKSLAEIRVPSEMIADEILRVCESGVVERVPYLKQSCWLTYGAIFNGLCNNEKLAVYHVENMCKREVKEKVVRKLIDMFRRTETRYEK</sequence>
<feature type="non-terminal residue" evidence="9">
    <location>
        <position position="452"/>
    </location>
</feature>
<keyword evidence="3" id="KW-0732">Signal</keyword>
<dbReference type="PANTHER" id="PTHR23345">
    <property type="entry name" value="VITELLOGENIN-RELATED"/>
    <property type="match status" value="1"/>
</dbReference>
<accession>A0A2G9THV6</accession>
<comment type="caution">
    <text evidence="7">Lacks conserved residue(s) required for the propagation of feature annotation.</text>
</comment>
<evidence type="ECO:0000256" key="5">
    <source>
        <dbReference type="ARBA" id="ARBA00023157"/>
    </source>
</evidence>
<evidence type="ECO:0000256" key="3">
    <source>
        <dbReference type="ARBA" id="ARBA00022729"/>
    </source>
</evidence>
<dbReference type="AlphaFoldDB" id="A0A2G9THV6"/>
<dbReference type="SUPFAM" id="SSF56968">
    <property type="entry name" value="Lipovitellin-phosvitin complex, beta-sheet shell regions"/>
    <property type="match status" value="1"/>
</dbReference>
<dbReference type="Gene3D" id="1.25.10.20">
    <property type="entry name" value="Vitellinogen, superhelical"/>
    <property type="match status" value="1"/>
</dbReference>
<dbReference type="EMBL" id="KZ367527">
    <property type="protein sequence ID" value="PIO57122.1"/>
    <property type="molecule type" value="Genomic_DNA"/>
</dbReference>
<evidence type="ECO:0000256" key="6">
    <source>
        <dbReference type="ARBA" id="ARBA00023180"/>
    </source>
</evidence>
<keyword evidence="6" id="KW-0325">Glycoprotein</keyword>
<dbReference type="PANTHER" id="PTHR23345:SF15">
    <property type="entry name" value="VITELLOGENIN 1-RELATED"/>
    <property type="match status" value="1"/>
</dbReference>
<gene>
    <name evidence="9" type="ORF">TELCIR_21475</name>
</gene>
<dbReference type="InterPro" id="IPR015816">
    <property type="entry name" value="Vitellinogen_b-sht_N"/>
</dbReference>
<dbReference type="Pfam" id="PF01347">
    <property type="entry name" value="Vitellogenin_N"/>
    <property type="match status" value="1"/>
</dbReference>
<evidence type="ECO:0000259" key="8">
    <source>
        <dbReference type="PROSITE" id="PS51211"/>
    </source>
</evidence>
<keyword evidence="2" id="KW-0964">Secreted</keyword>
<protein>
    <submittedName>
        <fullName evidence="9">Lipoprotein amino terminal region</fullName>
    </submittedName>
</protein>
<reference evidence="9 10" key="1">
    <citation type="submission" date="2015-09" db="EMBL/GenBank/DDBJ databases">
        <title>Draft genome of the parasitic nematode Teladorsagia circumcincta isolate WARC Sus (inbred).</title>
        <authorList>
            <person name="Mitreva M."/>
        </authorList>
    </citation>
    <scope>NUCLEOTIDE SEQUENCE [LARGE SCALE GENOMIC DNA]</scope>
    <source>
        <strain evidence="9 10">S</strain>
    </source>
</reference>
<proteinExistence type="predicted"/>
<dbReference type="OrthoDB" id="5825149at2759"/>
<evidence type="ECO:0000313" key="10">
    <source>
        <dbReference type="Proteomes" id="UP000230423"/>
    </source>
</evidence>
<dbReference type="SUPFAM" id="SSF48431">
    <property type="entry name" value="Lipovitellin-phosvitin complex, superhelical domain"/>
    <property type="match status" value="1"/>
</dbReference>
<evidence type="ECO:0000256" key="7">
    <source>
        <dbReference type="PROSITE-ProRule" id="PRU00557"/>
    </source>
</evidence>
<evidence type="ECO:0000313" key="9">
    <source>
        <dbReference type="EMBL" id="PIO57122.1"/>
    </source>
</evidence>
<comment type="subcellular location">
    <subcellularLocation>
        <location evidence="1">Secreted</location>
    </subcellularLocation>
</comment>
<name>A0A2G9THV6_TELCI</name>
<dbReference type="PROSITE" id="PS51211">
    <property type="entry name" value="VITELLOGENIN"/>
    <property type="match status" value="1"/>
</dbReference>
<evidence type="ECO:0000256" key="4">
    <source>
        <dbReference type="ARBA" id="ARBA00022761"/>
    </source>
</evidence>
<evidence type="ECO:0000256" key="1">
    <source>
        <dbReference type="ARBA" id="ARBA00004613"/>
    </source>
</evidence>
<organism evidence="9 10">
    <name type="scientific">Teladorsagia circumcincta</name>
    <name type="common">Brown stomach worm</name>
    <name type="synonym">Ostertagia circumcincta</name>
    <dbReference type="NCBI Taxonomy" id="45464"/>
    <lineage>
        <taxon>Eukaryota</taxon>
        <taxon>Metazoa</taxon>
        <taxon>Ecdysozoa</taxon>
        <taxon>Nematoda</taxon>
        <taxon>Chromadorea</taxon>
        <taxon>Rhabditida</taxon>
        <taxon>Rhabditina</taxon>
        <taxon>Rhabditomorpha</taxon>
        <taxon>Strongyloidea</taxon>
        <taxon>Trichostrongylidae</taxon>
        <taxon>Teladorsagia</taxon>
    </lineage>
</organism>
<dbReference type="GO" id="GO:0005319">
    <property type="term" value="F:lipid transporter activity"/>
    <property type="evidence" value="ECO:0007669"/>
    <property type="project" value="InterPro"/>
</dbReference>
<feature type="non-terminal residue" evidence="9">
    <location>
        <position position="1"/>
    </location>
</feature>
<evidence type="ECO:0000256" key="2">
    <source>
        <dbReference type="ARBA" id="ARBA00022525"/>
    </source>
</evidence>
<dbReference type="InterPro" id="IPR011030">
    <property type="entry name" value="Lipovitellin_superhlx_dom"/>
</dbReference>
<dbReference type="InterPro" id="IPR001747">
    <property type="entry name" value="Vitellogenin_N"/>
</dbReference>